<dbReference type="GO" id="GO:0005739">
    <property type="term" value="C:mitochondrion"/>
    <property type="evidence" value="ECO:0007669"/>
    <property type="project" value="TreeGrafter"/>
</dbReference>
<dbReference type="GO" id="GO:0015940">
    <property type="term" value="P:pantothenate biosynthetic process"/>
    <property type="evidence" value="ECO:0007669"/>
    <property type="project" value="InterPro"/>
</dbReference>
<protein>
    <recommendedName>
        <fullName evidence="2">2-dehydropantoate 2-reductase</fullName>
        <ecNumber evidence="2">1.1.1.169</ecNumber>
    </recommendedName>
    <alternativeName>
        <fullName evidence="5">Ketopantoate reductase</fullName>
    </alternativeName>
</protein>
<name>A0AAN6VVQ2_9PEZI</name>
<reference evidence="8" key="1">
    <citation type="journal article" date="2023" name="Mol. Phylogenet. Evol.">
        <title>Genome-scale phylogeny and comparative genomics of the fungal order Sordariales.</title>
        <authorList>
            <person name="Hensen N."/>
            <person name="Bonometti L."/>
            <person name="Westerberg I."/>
            <person name="Brannstrom I.O."/>
            <person name="Guillou S."/>
            <person name="Cros-Aarteil S."/>
            <person name="Calhoun S."/>
            <person name="Haridas S."/>
            <person name="Kuo A."/>
            <person name="Mondo S."/>
            <person name="Pangilinan J."/>
            <person name="Riley R."/>
            <person name="LaButti K."/>
            <person name="Andreopoulos B."/>
            <person name="Lipzen A."/>
            <person name="Chen C."/>
            <person name="Yan M."/>
            <person name="Daum C."/>
            <person name="Ng V."/>
            <person name="Clum A."/>
            <person name="Steindorff A."/>
            <person name="Ohm R.A."/>
            <person name="Martin F."/>
            <person name="Silar P."/>
            <person name="Natvig D.O."/>
            <person name="Lalanne C."/>
            <person name="Gautier V."/>
            <person name="Ament-Velasquez S.L."/>
            <person name="Kruys A."/>
            <person name="Hutchinson M.I."/>
            <person name="Powell A.J."/>
            <person name="Barry K."/>
            <person name="Miller A.N."/>
            <person name="Grigoriev I.V."/>
            <person name="Debuchy R."/>
            <person name="Gladieux P."/>
            <person name="Hiltunen Thoren M."/>
            <person name="Johannesson H."/>
        </authorList>
    </citation>
    <scope>NUCLEOTIDE SEQUENCE</scope>
    <source>
        <strain evidence="8">CBS 538.74</strain>
    </source>
</reference>
<dbReference type="GO" id="GO:0050661">
    <property type="term" value="F:NADP binding"/>
    <property type="evidence" value="ECO:0007669"/>
    <property type="project" value="TreeGrafter"/>
</dbReference>
<accession>A0AAN6VVQ2</accession>
<evidence type="ECO:0000259" key="6">
    <source>
        <dbReference type="Pfam" id="PF02558"/>
    </source>
</evidence>
<dbReference type="PANTHER" id="PTHR43765:SF2">
    <property type="entry name" value="2-DEHYDROPANTOATE 2-REDUCTASE"/>
    <property type="match status" value="1"/>
</dbReference>
<evidence type="ECO:0000256" key="2">
    <source>
        <dbReference type="ARBA" id="ARBA00013014"/>
    </source>
</evidence>
<proteinExistence type="inferred from homology"/>
<evidence type="ECO:0000256" key="5">
    <source>
        <dbReference type="ARBA" id="ARBA00032024"/>
    </source>
</evidence>
<dbReference type="InterPro" id="IPR013752">
    <property type="entry name" value="KPA_reductase"/>
</dbReference>
<dbReference type="Gene3D" id="3.40.50.720">
    <property type="entry name" value="NAD(P)-binding Rossmann-like Domain"/>
    <property type="match status" value="1"/>
</dbReference>
<dbReference type="InterPro" id="IPR036291">
    <property type="entry name" value="NAD(P)-bd_dom_sf"/>
</dbReference>
<dbReference type="GO" id="GO:0008677">
    <property type="term" value="F:2-dehydropantoate 2-reductase activity"/>
    <property type="evidence" value="ECO:0007669"/>
    <property type="project" value="UniProtKB-EC"/>
</dbReference>
<evidence type="ECO:0000256" key="1">
    <source>
        <dbReference type="ARBA" id="ARBA00007870"/>
    </source>
</evidence>
<dbReference type="PANTHER" id="PTHR43765">
    <property type="entry name" value="2-DEHYDROPANTOATE 2-REDUCTASE-RELATED"/>
    <property type="match status" value="1"/>
</dbReference>
<dbReference type="InterPro" id="IPR013332">
    <property type="entry name" value="KPR_N"/>
</dbReference>
<dbReference type="EMBL" id="MU856840">
    <property type="protein sequence ID" value="KAK4158239.1"/>
    <property type="molecule type" value="Genomic_DNA"/>
</dbReference>
<dbReference type="Pfam" id="PF02558">
    <property type="entry name" value="ApbA"/>
    <property type="match status" value="1"/>
</dbReference>
<dbReference type="SUPFAM" id="SSF48179">
    <property type="entry name" value="6-phosphogluconate dehydrogenase C-terminal domain-like"/>
    <property type="match status" value="1"/>
</dbReference>
<dbReference type="NCBIfam" id="TIGR00745">
    <property type="entry name" value="apbA_panE"/>
    <property type="match status" value="1"/>
</dbReference>
<dbReference type="Pfam" id="PF08546">
    <property type="entry name" value="ApbA_C"/>
    <property type="match status" value="1"/>
</dbReference>
<keyword evidence="3" id="KW-0521">NADP</keyword>
<keyword evidence="4" id="KW-0560">Oxidoreductase</keyword>
<dbReference type="EC" id="1.1.1.169" evidence="2"/>
<dbReference type="Gene3D" id="1.10.1040.10">
    <property type="entry name" value="N-(1-d-carboxylethyl)-l-norvaline Dehydrogenase, domain 2"/>
    <property type="match status" value="1"/>
</dbReference>
<dbReference type="InterPro" id="IPR008927">
    <property type="entry name" value="6-PGluconate_DH-like_C_sf"/>
</dbReference>
<feature type="domain" description="Ketopantoate reductase C-terminal" evidence="7">
    <location>
        <begin position="227"/>
        <end position="354"/>
    </location>
</feature>
<evidence type="ECO:0000256" key="3">
    <source>
        <dbReference type="ARBA" id="ARBA00022857"/>
    </source>
</evidence>
<evidence type="ECO:0000259" key="7">
    <source>
        <dbReference type="Pfam" id="PF08546"/>
    </source>
</evidence>
<keyword evidence="9" id="KW-1185">Reference proteome</keyword>
<evidence type="ECO:0000313" key="8">
    <source>
        <dbReference type="EMBL" id="KAK4158239.1"/>
    </source>
</evidence>
<comment type="caution">
    <text evidence="8">The sequence shown here is derived from an EMBL/GenBank/DDBJ whole genome shotgun (WGS) entry which is preliminary data.</text>
</comment>
<dbReference type="Proteomes" id="UP001302745">
    <property type="component" value="Unassembled WGS sequence"/>
</dbReference>
<dbReference type="InterPro" id="IPR013328">
    <property type="entry name" value="6PGD_dom2"/>
</dbReference>
<dbReference type="InterPro" id="IPR050838">
    <property type="entry name" value="Ketopantoate_reductase"/>
</dbReference>
<evidence type="ECO:0000256" key="4">
    <source>
        <dbReference type="ARBA" id="ARBA00023002"/>
    </source>
</evidence>
<evidence type="ECO:0000313" key="9">
    <source>
        <dbReference type="Proteomes" id="UP001302745"/>
    </source>
</evidence>
<reference evidence="8" key="2">
    <citation type="submission" date="2023-05" db="EMBL/GenBank/DDBJ databases">
        <authorList>
            <consortium name="Lawrence Berkeley National Laboratory"/>
            <person name="Steindorff A."/>
            <person name="Hensen N."/>
            <person name="Bonometti L."/>
            <person name="Westerberg I."/>
            <person name="Brannstrom I.O."/>
            <person name="Guillou S."/>
            <person name="Cros-Aarteil S."/>
            <person name="Calhoun S."/>
            <person name="Haridas S."/>
            <person name="Kuo A."/>
            <person name="Mondo S."/>
            <person name="Pangilinan J."/>
            <person name="Riley R."/>
            <person name="Labutti K."/>
            <person name="Andreopoulos B."/>
            <person name="Lipzen A."/>
            <person name="Chen C."/>
            <person name="Yanf M."/>
            <person name="Daum C."/>
            <person name="Ng V."/>
            <person name="Clum A."/>
            <person name="Ohm R."/>
            <person name="Martin F."/>
            <person name="Silar P."/>
            <person name="Natvig D."/>
            <person name="Lalanne C."/>
            <person name="Gautier V."/>
            <person name="Ament-Velasquez S.L."/>
            <person name="Kruys A."/>
            <person name="Hutchinson M.I."/>
            <person name="Powell A.J."/>
            <person name="Barry K."/>
            <person name="Miller A.N."/>
            <person name="Grigoriev I.V."/>
            <person name="Debuchy R."/>
            <person name="Gladieux P."/>
            <person name="Thoren M.H."/>
            <person name="Johannesson H."/>
        </authorList>
    </citation>
    <scope>NUCLEOTIDE SEQUENCE</scope>
    <source>
        <strain evidence="8">CBS 538.74</strain>
    </source>
</reference>
<feature type="domain" description="Ketopantoate reductase N-terminal" evidence="6">
    <location>
        <begin position="5"/>
        <end position="189"/>
    </location>
</feature>
<dbReference type="InterPro" id="IPR003710">
    <property type="entry name" value="ApbA"/>
</dbReference>
<dbReference type="AlphaFoldDB" id="A0AAN6VVQ2"/>
<organism evidence="8 9">
    <name type="scientific">Chaetomidium leptoderma</name>
    <dbReference type="NCBI Taxonomy" id="669021"/>
    <lineage>
        <taxon>Eukaryota</taxon>
        <taxon>Fungi</taxon>
        <taxon>Dikarya</taxon>
        <taxon>Ascomycota</taxon>
        <taxon>Pezizomycotina</taxon>
        <taxon>Sordariomycetes</taxon>
        <taxon>Sordariomycetidae</taxon>
        <taxon>Sordariales</taxon>
        <taxon>Chaetomiaceae</taxon>
        <taxon>Chaetomidium</taxon>
    </lineage>
</organism>
<dbReference type="SUPFAM" id="SSF51735">
    <property type="entry name" value="NAD(P)-binding Rossmann-fold domains"/>
    <property type="match status" value="1"/>
</dbReference>
<sequence length="365" mass="39851">MDKGIHVLGLGNLGKYVAYALMRRRAHFPPVTLMFHRTSLLADWKNADRSIRCTDKTHQGNLATEETRVEGFRVELLDDAAAAGNKELGAHQPDVTIGSKSPIKHLIVATKTYATTAALTPIKDRLSKDSNVLFLQNGMGVTDEVSDALFPDPETRPTYWAGVCHAGVYSTSPFSIVHAGRGPLMVGAVGNRSRKPQDAPPLGSTNALLAQLSMAEMLETNILSGAIMQPQLTKLVINSIINPLTAIFNCKNGQVFESREAKDLFHHLLEEAGAIVRALLPELEEAFSDESLGSLVQHVAKQTAKNTSSMLQDVQAGRRTEIDYINGYLISQGKRLGLPHKRHAAVYGMIKQLEVENRECPIRGA</sequence>
<gene>
    <name evidence="8" type="ORF">C8A00DRAFT_10913</name>
</gene>
<comment type="similarity">
    <text evidence="1">Belongs to the ketopantoate reductase family.</text>
</comment>